<feature type="compositionally biased region" description="Basic and acidic residues" evidence="8">
    <location>
        <begin position="684"/>
        <end position="693"/>
    </location>
</feature>
<keyword evidence="5 7" id="KW-0472">Membrane</keyword>
<feature type="compositionally biased region" description="Basic and acidic residues" evidence="8">
    <location>
        <begin position="617"/>
        <end position="633"/>
    </location>
</feature>
<evidence type="ECO:0000259" key="10">
    <source>
        <dbReference type="PROSITE" id="PS51371"/>
    </source>
</evidence>
<dbReference type="GO" id="GO:0010960">
    <property type="term" value="P:magnesium ion homeostasis"/>
    <property type="evidence" value="ECO:0007669"/>
    <property type="project" value="InterPro"/>
</dbReference>
<protein>
    <submittedName>
        <fullName evidence="12">Related to MAM3 Protein required for normal mitochondrial morphology</fullName>
    </submittedName>
</protein>
<evidence type="ECO:0000256" key="1">
    <source>
        <dbReference type="ARBA" id="ARBA00004141"/>
    </source>
</evidence>
<comment type="subcellular location">
    <subcellularLocation>
        <location evidence="1">Membrane</location>
        <topology evidence="1">Multi-pass membrane protein</topology>
    </subcellularLocation>
</comment>
<name>A0A1E1KDT7_9HELO</name>
<dbReference type="PROSITE" id="PS51846">
    <property type="entry name" value="CNNM"/>
    <property type="match status" value="1"/>
</dbReference>
<evidence type="ECO:0000256" key="3">
    <source>
        <dbReference type="ARBA" id="ARBA00022737"/>
    </source>
</evidence>
<dbReference type="OrthoDB" id="5353557at2759"/>
<feature type="transmembrane region" description="Helical" evidence="9">
    <location>
        <begin position="67"/>
        <end position="91"/>
    </location>
</feature>
<feature type="region of interest" description="Disordered" evidence="8">
    <location>
        <begin position="548"/>
        <end position="569"/>
    </location>
</feature>
<dbReference type="CDD" id="cd04590">
    <property type="entry name" value="CBS_pair_CorC_HlyC_assoc"/>
    <property type="match status" value="1"/>
</dbReference>
<keyword evidence="4 7" id="KW-1133">Transmembrane helix</keyword>
<evidence type="ECO:0000256" key="9">
    <source>
        <dbReference type="SAM" id="Phobius"/>
    </source>
</evidence>
<feature type="compositionally biased region" description="Gly residues" evidence="8">
    <location>
        <begin position="773"/>
        <end position="782"/>
    </location>
</feature>
<proteinExistence type="predicted"/>
<gene>
    <name evidence="12" type="ORF">RAG0_04716</name>
</gene>
<evidence type="ECO:0000313" key="12">
    <source>
        <dbReference type="EMBL" id="CZS94894.1"/>
    </source>
</evidence>
<feature type="compositionally biased region" description="Polar residues" evidence="8">
    <location>
        <begin position="465"/>
        <end position="483"/>
    </location>
</feature>
<dbReference type="AlphaFoldDB" id="A0A1E1KDT7"/>
<evidence type="ECO:0000256" key="6">
    <source>
        <dbReference type="PROSITE-ProRule" id="PRU00703"/>
    </source>
</evidence>
<evidence type="ECO:0000256" key="2">
    <source>
        <dbReference type="ARBA" id="ARBA00022692"/>
    </source>
</evidence>
<evidence type="ECO:0000256" key="5">
    <source>
        <dbReference type="ARBA" id="ARBA00023136"/>
    </source>
</evidence>
<evidence type="ECO:0000313" key="13">
    <source>
        <dbReference type="Proteomes" id="UP000178912"/>
    </source>
</evidence>
<dbReference type="Pfam" id="PF01595">
    <property type="entry name" value="CNNM"/>
    <property type="match status" value="1"/>
</dbReference>
<dbReference type="InterPro" id="IPR046342">
    <property type="entry name" value="CBS_dom_sf"/>
</dbReference>
<dbReference type="Gene3D" id="3.10.580.10">
    <property type="entry name" value="CBS-domain"/>
    <property type="match status" value="1"/>
</dbReference>
<feature type="compositionally biased region" description="Basic residues" evidence="8">
    <location>
        <begin position="757"/>
        <end position="768"/>
    </location>
</feature>
<dbReference type="FunFam" id="3.10.580.10:FF:000006">
    <property type="entry name" value="DUF21 and CBS domain protein"/>
    <property type="match status" value="1"/>
</dbReference>
<dbReference type="Proteomes" id="UP000178912">
    <property type="component" value="Unassembled WGS sequence"/>
</dbReference>
<dbReference type="InterPro" id="IPR000644">
    <property type="entry name" value="CBS_dom"/>
</dbReference>
<feature type="region of interest" description="Disordered" evidence="8">
    <location>
        <begin position="581"/>
        <end position="782"/>
    </location>
</feature>
<feature type="domain" description="CBS" evidence="10">
    <location>
        <begin position="331"/>
        <end position="396"/>
    </location>
</feature>
<dbReference type="InterPro" id="IPR045095">
    <property type="entry name" value="ACDP"/>
</dbReference>
<accession>A0A1E1KDT7</accession>
<evidence type="ECO:0000256" key="8">
    <source>
        <dbReference type="SAM" id="MobiDB-lite"/>
    </source>
</evidence>
<keyword evidence="2 7" id="KW-0812">Transmembrane</keyword>
<dbReference type="GO" id="GO:0016020">
    <property type="term" value="C:membrane"/>
    <property type="evidence" value="ECO:0007669"/>
    <property type="project" value="UniProtKB-SubCell"/>
</dbReference>
<sequence length="782" mass="84358">MASNTAITGRQSAYHVPSTRRPAAAGIAKVILLVLAQVSHVVAAPLKEFLGLTKEDHDHPDAGDGSLWLYLTVAGVLVLLGGAFAGLTIALMGQDGVYLQVIATSGEEGKERRHAQKVLNLLQKGKHWVLVTLLLSNVIVNETLPIVLDRSLGGGWPAVLGSTILIVIFGEVIPQSICVRYGLSIGSFMAPPVLWLMWIMAPIAWPTAKLLDYMLGEDHGQVYKKSGLKTLVTLHKTLGTSPTERLNQDEVTIISAVLDLKEKAVGDIMTPMEDVFTMSADTVLDEKTMDNILSAGYSRIPIYEPGNKLNFVGMLLVKILITYDPEDCKKVSEFALATLPETRPETSCLDIVNFFQEGKSHMVMVSEFPGENFGAIGVVTLEDVIEELIGEEIIDESDVYIDVHKAIRRMAPAPKAKAHRNSVSNEIPIVHMPEDQLIDFAEEQEPTVKNIKAGDTLSEHIAPTNYGTSPKTTFLRRSSSGMDGNTIAVRGNMNDMREHLKHLGPSNLASRPKSTRYNTVKIKSALGVRSDSRTGSSIVHEPVHEEHYLDHPSPAPQGGEGEGLLNNAGKEASDGVHALQQGYGSFKSNSPSRPFGKQYDGKNDENEPLIRPQSRPDSPDKPVTRVDSHDSQKSSDTLTSLRSTGSLQKIKGTTRSGSITENIIEAGGIRKVILETTSSSSGDEPPKFGERAGNESSEQNQNESNSKKTIPKPKSKSKPKLSPGTSKVQSELSDAQAGEDEDDASGAGGGVTGEQVKKKRRRTRKKKAKGGEEGSNGGAAAA</sequence>
<evidence type="ECO:0000256" key="7">
    <source>
        <dbReference type="PROSITE-ProRule" id="PRU01193"/>
    </source>
</evidence>
<keyword evidence="6" id="KW-0129">CBS domain</keyword>
<feature type="compositionally biased region" description="Polar residues" evidence="8">
    <location>
        <begin position="634"/>
        <end position="661"/>
    </location>
</feature>
<dbReference type="SUPFAM" id="SSF54631">
    <property type="entry name" value="CBS-domain pair"/>
    <property type="match status" value="1"/>
</dbReference>
<feature type="transmembrane region" description="Helical" evidence="9">
    <location>
        <begin position="154"/>
        <end position="173"/>
    </location>
</feature>
<dbReference type="GO" id="GO:0005737">
    <property type="term" value="C:cytoplasm"/>
    <property type="evidence" value="ECO:0007669"/>
    <property type="project" value="TreeGrafter"/>
</dbReference>
<dbReference type="EMBL" id="FJUX01000020">
    <property type="protein sequence ID" value="CZS94894.1"/>
    <property type="molecule type" value="Genomic_DNA"/>
</dbReference>
<feature type="transmembrane region" description="Helical" evidence="9">
    <location>
        <begin position="185"/>
        <end position="205"/>
    </location>
</feature>
<dbReference type="PROSITE" id="PS51371">
    <property type="entry name" value="CBS"/>
    <property type="match status" value="1"/>
</dbReference>
<dbReference type="PANTHER" id="PTHR12064">
    <property type="entry name" value="METAL TRANSPORTER CNNM"/>
    <property type="match status" value="1"/>
</dbReference>
<evidence type="ECO:0000256" key="4">
    <source>
        <dbReference type="ARBA" id="ARBA00022989"/>
    </source>
</evidence>
<feature type="transmembrane region" description="Helical" evidence="9">
    <location>
        <begin position="127"/>
        <end position="148"/>
    </location>
</feature>
<feature type="compositionally biased region" description="Low complexity" evidence="8">
    <location>
        <begin position="694"/>
        <end position="708"/>
    </location>
</feature>
<feature type="domain" description="CNNM transmembrane" evidence="11">
    <location>
        <begin position="63"/>
        <end position="250"/>
    </location>
</feature>
<feature type="compositionally biased region" description="Polar residues" evidence="8">
    <location>
        <begin position="582"/>
        <end position="592"/>
    </location>
</feature>
<dbReference type="PANTHER" id="PTHR12064:SF97">
    <property type="entry name" value="METAL TRANSPORTER CNNM-5"/>
    <property type="match status" value="1"/>
</dbReference>
<dbReference type="InterPro" id="IPR044751">
    <property type="entry name" value="Ion_transp-like_CBS"/>
</dbReference>
<feature type="compositionally biased region" description="Basic residues" evidence="8">
    <location>
        <begin position="709"/>
        <end position="719"/>
    </location>
</feature>
<dbReference type="InterPro" id="IPR002550">
    <property type="entry name" value="CNNM"/>
</dbReference>
<organism evidence="12 13">
    <name type="scientific">Rhynchosporium agropyri</name>
    <dbReference type="NCBI Taxonomy" id="914238"/>
    <lineage>
        <taxon>Eukaryota</taxon>
        <taxon>Fungi</taxon>
        <taxon>Dikarya</taxon>
        <taxon>Ascomycota</taxon>
        <taxon>Pezizomycotina</taxon>
        <taxon>Leotiomycetes</taxon>
        <taxon>Helotiales</taxon>
        <taxon>Ploettnerulaceae</taxon>
        <taxon>Rhynchosporium</taxon>
    </lineage>
</organism>
<dbReference type="GO" id="GO:0030026">
    <property type="term" value="P:intracellular manganese ion homeostasis"/>
    <property type="evidence" value="ECO:0007669"/>
    <property type="project" value="TreeGrafter"/>
</dbReference>
<reference evidence="13" key="1">
    <citation type="submission" date="2016-03" db="EMBL/GenBank/DDBJ databases">
        <authorList>
            <person name="Guldener U."/>
        </authorList>
    </citation>
    <scope>NUCLEOTIDE SEQUENCE [LARGE SCALE GENOMIC DNA]</scope>
    <source>
        <strain evidence="13">04CH-RAC-A.6.1</strain>
    </source>
</reference>
<evidence type="ECO:0000259" key="11">
    <source>
        <dbReference type="PROSITE" id="PS51846"/>
    </source>
</evidence>
<keyword evidence="3" id="KW-0677">Repeat</keyword>
<keyword evidence="13" id="KW-1185">Reference proteome</keyword>
<feature type="region of interest" description="Disordered" evidence="8">
    <location>
        <begin position="462"/>
        <end position="484"/>
    </location>
</feature>